<accession>A0ABX5LN62</accession>
<dbReference type="Proteomes" id="UP000245523">
    <property type="component" value="Unassembled WGS sequence"/>
</dbReference>
<keyword evidence="4 6" id="KW-1133">Transmembrane helix</keyword>
<evidence type="ECO:0000256" key="3">
    <source>
        <dbReference type="ARBA" id="ARBA00022692"/>
    </source>
</evidence>
<feature type="transmembrane region" description="Helical" evidence="6">
    <location>
        <begin position="148"/>
        <end position="167"/>
    </location>
</feature>
<evidence type="ECO:0000256" key="2">
    <source>
        <dbReference type="ARBA" id="ARBA00022475"/>
    </source>
</evidence>
<feature type="transmembrane region" description="Helical" evidence="6">
    <location>
        <begin position="204"/>
        <end position="226"/>
    </location>
</feature>
<feature type="transmembrane region" description="Helical" evidence="6">
    <location>
        <begin position="76"/>
        <end position="94"/>
    </location>
</feature>
<evidence type="ECO:0000313" key="8">
    <source>
        <dbReference type="Proteomes" id="UP000245523"/>
    </source>
</evidence>
<name>A0ABX5LN62_9BACT</name>
<dbReference type="PANTHER" id="PTHR40277:SF1">
    <property type="entry name" value="BLL5419 PROTEIN"/>
    <property type="match status" value="1"/>
</dbReference>
<dbReference type="NCBIfam" id="TIGR00374">
    <property type="entry name" value="flippase-like domain"/>
    <property type="match status" value="1"/>
</dbReference>
<feature type="transmembrane region" description="Helical" evidence="6">
    <location>
        <begin position="7"/>
        <end position="26"/>
    </location>
</feature>
<feature type="transmembrane region" description="Helical" evidence="6">
    <location>
        <begin position="238"/>
        <end position="260"/>
    </location>
</feature>
<comment type="caution">
    <text evidence="7">The sequence shown here is derived from an EMBL/GenBank/DDBJ whole genome shotgun (WGS) entry which is preliminary data.</text>
</comment>
<keyword evidence="3 6" id="KW-0812">Transmembrane</keyword>
<feature type="transmembrane region" description="Helical" evidence="6">
    <location>
        <begin position="38"/>
        <end position="55"/>
    </location>
</feature>
<protein>
    <recommendedName>
        <fullName evidence="9">Flippase-like domain-containing protein</fullName>
    </recommendedName>
</protein>
<evidence type="ECO:0000313" key="7">
    <source>
        <dbReference type="EMBL" id="PWK88462.1"/>
    </source>
</evidence>
<sequence>MKKRILAWLKLLVSVLGIGYIFYKVPFESIRENWTAQTLPWLLFLLFITWISMFIQANRWRGLLLDEGKKIPFRTFYAYIALGYFFTAFLPGGFGGDVVKSVALGKRFNQTPRSVAAILISRVQGLLMLFLLFFISLPWVLLHYSVPISFTLGMGAALLISVFAILFCCFSDKVKLPESITNRIHFIPKLQAALALYRNQKKQFFLSFFDSFLLQLIVFVTAYGYFKAIGISLDFRLVVVFNAITIIVTMLPISLNGIGVREWVIVTLYTGILGIPADKVLAGNLLGYILILFQAVQGGIVLAAKRR</sequence>
<dbReference type="InterPro" id="IPR022791">
    <property type="entry name" value="L-PG_synthase/AglD"/>
</dbReference>
<evidence type="ECO:0000256" key="4">
    <source>
        <dbReference type="ARBA" id="ARBA00022989"/>
    </source>
</evidence>
<organism evidence="7 8">
    <name type="scientific">Hallerella porci</name>
    <dbReference type="NCBI Taxonomy" id="1945871"/>
    <lineage>
        <taxon>Bacteria</taxon>
        <taxon>Pseudomonadati</taxon>
        <taxon>Fibrobacterota</taxon>
        <taxon>Fibrobacteria</taxon>
        <taxon>Fibrobacterales</taxon>
        <taxon>Fibrobacteraceae</taxon>
        <taxon>Hallerella</taxon>
    </lineage>
</organism>
<dbReference type="EMBL" id="QGHD01000043">
    <property type="protein sequence ID" value="PWK88462.1"/>
    <property type="molecule type" value="Genomic_DNA"/>
</dbReference>
<evidence type="ECO:0000256" key="6">
    <source>
        <dbReference type="SAM" id="Phobius"/>
    </source>
</evidence>
<keyword evidence="8" id="KW-1185">Reference proteome</keyword>
<comment type="subcellular location">
    <subcellularLocation>
        <location evidence="1">Cell membrane</location>
        <topology evidence="1">Multi-pass membrane protein</topology>
    </subcellularLocation>
</comment>
<evidence type="ECO:0008006" key="9">
    <source>
        <dbReference type="Google" id="ProtNLM"/>
    </source>
</evidence>
<feature type="transmembrane region" description="Helical" evidence="6">
    <location>
        <begin position="114"/>
        <end position="141"/>
    </location>
</feature>
<dbReference type="RefSeq" id="WP_106197230.1">
    <property type="nucleotide sequence ID" value="NZ_JAXEIU010000052.1"/>
</dbReference>
<gene>
    <name evidence="7" type="ORF">B0H50_1432</name>
</gene>
<reference evidence="7 8" key="1">
    <citation type="submission" date="2018-05" db="EMBL/GenBank/DDBJ databases">
        <title>Animal gut microbial communities from fecal samples from Wisconsin, USA.</title>
        <authorList>
            <person name="Neumann A."/>
        </authorList>
    </citation>
    <scope>NUCLEOTIDE SEQUENCE [LARGE SCALE GENOMIC DNA]</scope>
    <source>
        <strain evidence="7 8">UWS4</strain>
    </source>
</reference>
<evidence type="ECO:0000256" key="5">
    <source>
        <dbReference type="ARBA" id="ARBA00023136"/>
    </source>
</evidence>
<evidence type="ECO:0000256" key="1">
    <source>
        <dbReference type="ARBA" id="ARBA00004651"/>
    </source>
</evidence>
<dbReference type="PANTHER" id="PTHR40277">
    <property type="entry name" value="BLL5419 PROTEIN"/>
    <property type="match status" value="1"/>
</dbReference>
<dbReference type="Pfam" id="PF03706">
    <property type="entry name" value="LPG_synthase_TM"/>
    <property type="match status" value="1"/>
</dbReference>
<keyword evidence="5 6" id="KW-0472">Membrane</keyword>
<proteinExistence type="predicted"/>
<feature type="transmembrane region" description="Helical" evidence="6">
    <location>
        <begin position="280"/>
        <end position="304"/>
    </location>
</feature>
<keyword evidence="2" id="KW-1003">Cell membrane</keyword>